<accession>A0A8S1SQ30</accession>
<dbReference type="OrthoDB" id="308236at2759"/>
<organism evidence="2 3">
    <name type="scientific">Paramecium pentaurelia</name>
    <dbReference type="NCBI Taxonomy" id="43138"/>
    <lineage>
        <taxon>Eukaryota</taxon>
        <taxon>Sar</taxon>
        <taxon>Alveolata</taxon>
        <taxon>Ciliophora</taxon>
        <taxon>Intramacronucleata</taxon>
        <taxon>Oligohymenophorea</taxon>
        <taxon>Peniculida</taxon>
        <taxon>Parameciidae</taxon>
        <taxon>Paramecium</taxon>
    </lineage>
</organism>
<feature type="region of interest" description="Disordered" evidence="1">
    <location>
        <begin position="851"/>
        <end position="888"/>
    </location>
</feature>
<gene>
    <name evidence="2" type="ORF">PPENT_87.1.T0100434</name>
</gene>
<proteinExistence type="predicted"/>
<feature type="region of interest" description="Disordered" evidence="1">
    <location>
        <begin position="752"/>
        <end position="776"/>
    </location>
</feature>
<evidence type="ECO:0000256" key="1">
    <source>
        <dbReference type="SAM" id="MobiDB-lite"/>
    </source>
</evidence>
<dbReference type="EMBL" id="CAJJDO010000010">
    <property type="protein sequence ID" value="CAD8142040.1"/>
    <property type="molecule type" value="Genomic_DNA"/>
</dbReference>
<evidence type="ECO:0000313" key="2">
    <source>
        <dbReference type="EMBL" id="CAD8142040.1"/>
    </source>
</evidence>
<protein>
    <submittedName>
        <fullName evidence="2">Uncharacterized protein</fullName>
    </submittedName>
</protein>
<dbReference type="AlphaFoldDB" id="A0A8S1SQ30"/>
<feature type="region of interest" description="Disordered" evidence="1">
    <location>
        <begin position="335"/>
        <end position="370"/>
    </location>
</feature>
<dbReference type="Proteomes" id="UP000689195">
    <property type="component" value="Unassembled WGS sequence"/>
</dbReference>
<feature type="compositionally biased region" description="Basic and acidic residues" evidence="1">
    <location>
        <begin position="358"/>
        <end position="370"/>
    </location>
</feature>
<feature type="compositionally biased region" description="Low complexity" evidence="1">
    <location>
        <begin position="44"/>
        <end position="55"/>
    </location>
</feature>
<evidence type="ECO:0000313" key="3">
    <source>
        <dbReference type="Proteomes" id="UP000689195"/>
    </source>
</evidence>
<keyword evidence="3" id="KW-1185">Reference proteome</keyword>
<sequence length="1011" mass="118925">MISFMVMSNILSEQMKQQYKSKSVFWRQEKEKLLQTLQPKLNNQSQQRSRTSQRQSKYRYLVESLYHQDTPENNKSIYNQFQQQISSQFQQQQLQSSSKKKKNDELSFSTIMNKYYKQQEGSNTKQHIYDPFAEQIIESFQELKKKKSVKIKELEECTSDTQQICNSARKINIINKINQIREFIDQQLSTNQEDQNKEIQQDNYKSSYADINANIFRNKSVESKQFLDQSYRNSIPKINEDPHKRRSSKSCTTLDVGIQVTLVDEIETKQQLQILHQNQQNLLVNNKNSNQVIQEFKLSLQNEVKDQIQQAFPIYNKQQSGISEQQLSQLKKYNFDQNSERSSRRSQFQESNRSFINNEERQNLDIKESDTNKIETNLQFEENIKLIPQSTKSQGDNSQQQERLSNKSNINYQINNQEKFSIKQNQDYEIMTNQQSINNSKFNLKNKENFEEHNFVTNTQAKLEQEDIKFKDIQTIKQRNVIQIPKMINSLNFQKLDTNNDFLAQLTSVDTNRFKQDLQQILEEEDSTNALKIKEKQQQLDLPLTSNRSSLSFTDPMIVQQTNQHQFVDESDVAQTDQRIIDNATVFTDGNLQYSEDTPKLRVTTQLSNNNLDEGKYQGNSQLISEKQQLTIKPESQYQQQLLSNELNCMNSYSFEQWLQQTEYNKKICNQNVDSQNFQKQKCDHSTQINKIDSDSDEEIQFIKQKQQKFQLNQGVTQFVRNISSILKIRKIKSFYDIREFSIQETQKHQLQQQQQQQQQSQQQSQQSTQQQFYHSPFESQYSSQSSCNTHSTQILQKLQLNQSQQSAQYQLDLRSLNQTSREQAACEKISSLLKIIKEETGSDTLRLIQNKQTQPSKSKRREKVSEPSNFSLKCDKQTKNIPTSPKYNSVSIPVEQINDRIKVNLIQDLELESPKQKHTEHAELNDNIQIAEPMEFQDVLVIEKQKREIKENNQSNNCSNILSNQCGEQKNFYVLSNHIANQKAKIARKFQQIHYKSVGQSTSRKENIQF</sequence>
<reference evidence="2" key="1">
    <citation type="submission" date="2021-01" db="EMBL/GenBank/DDBJ databases">
        <authorList>
            <consortium name="Genoscope - CEA"/>
            <person name="William W."/>
        </authorList>
    </citation>
    <scope>NUCLEOTIDE SEQUENCE</scope>
</reference>
<feature type="region of interest" description="Disordered" evidence="1">
    <location>
        <begin position="37"/>
        <end position="56"/>
    </location>
</feature>
<comment type="caution">
    <text evidence="2">The sequence shown here is derived from an EMBL/GenBank/DDBJ whole genome shotgun (WGS) entry which is preliminary data.</text>
</comment>
<feature type="region of interest" description="Disordered" evidence="1">
    <location>
        <begin position="386"/>
        <end position="409"/>
    </location>
</feature>
<name>A0A8S1SQ30_9CILI</name>
<feature type="compositionally biased region" description="Low complexity" evidence="1">
    <location>
        <begin position="345"/>
        <end position="355"/>
    </location>
</feature>
<feature type="compositionally biased region" description="Polar residues" evidence="1">
    <location>
        <begin position="388"/>
        <end position="409"/>
    </location>
</feature>